<dbReference type="PANTHER" id="PTHR43791">
    <property type="entry name" value="PERMEASE-RELATED"/>
    <property type="match status" value="1"/>
</dbReference>
<dbReference type="OrthoDB" id="6730379at2759"/>
<feature type="transmembrane region" description="Helical" evidence="7">
    <location>
        <begin position="416"/>
        <end position="437"/>
    </location>
</feature>
<dbReference type="Pfam" id="PF07690">
    <property type="entry name" value="MFS_1"/>
    <property type="match status" value="1"/>
</dbReference>
<dbReference type="InterPro" id="IPR011701">
    <property type="entry name" value="MFS"/>
</dbReference>
<feature type="transmembrane region" description="Helical" evidence="7">
    <location>
        <begin position="157"/>
        <end position="178"/>
    </location>
</feature>
<dbReference type="SUPFAM" id="SSF103473">
    <property type="entry name" value="MFS general substrate transporter"/>
    <property type="match status" value="1"/>
</dbReference>
<feature type="transmembrane region" description="Helical" evidence="7">
    <location>
        <begin position="359"/>
        <end position="379"/>
    </location>
</feature>
<dbReference type="Gene3D" id="1.20.1250.20">
    <property type="entry name" value="MFS general substrate transporter like domains"/>
    <property type="match status" value="2"/>
</dbReference>
<evidence type="ECO:0000256" key="7">
    <source>
        <dbReference type="SAM" id="Phobius"/>
    </source>
</evidence>
<keyword evidence="4 7" id="KW-1133">Transmembrane helix</keyword>
<evidence type="ECO:0000256" key="2">
    <source>
        <dbReference type="ARBA" id="ARBA00022448"/>
    </source>
</evidence>
<proteinExistence type="inferred from homology"/>
<dbReference type="GO" id="GO:0022857">
    <property type="term" value="F:transmembrane transporter activity"/>
    <property type="evidence" value="ECO:0007669"/>
    <property type="project" value="InterPro"/>
</dbReference>
<dbReference type="InterPro" id="IPR020846">
    <property type="entry name" value="MFS_dom"/>
</dbReference>
<keyword evidence="10" id="KW-1185">Reference proteome</keyword>
<evidence type="ECO:0000256" key="5">
    <source>
        <dbReference type="ARBA" id="ARBA00023136"/>
    </source>
</evidence>
<feature type="transmembrane region" description="Helical" evidence="7">
    <location>
        <begin position="63"/>
        <end position="81"/>
    </location>
</feature>
<evidence type="ECO:0000256" key="1">
    <source>
        <dbReference type="ARBA" id="ARBA00004141"/>
    </source>
</evidence>
<evidence type="ECO:0000313" key="9">
    <source>
        <dbReference type="EMBL" id="CAH2352285.1"/>
    </source>
</evidence>
<feature type="transmembrane region" description="Helical" evidence="7">
    <location>
        <begin position="296"/>
        <end position="322"/>
    </location>
</feature>
<feature type="transmembrane region" description="Helical" evidence="7">
    <location>
        <begin position="101"/>
        <end position="121"/>
    </location>
</feature>
<sequence>MSNLYDEAYEFLSDEKDLESTVVSKTKLDGEGDGNGDSDFETTTDEVSHEELKSIYRKIDWRILTLLCGIYFFQFLDKSLLNYAAVMGIKKNLKGNEFSNLATILYCSYIVFEPISAYLFQVLPPAKFFSACIICWGIVTTMTLFCESYASLMVIRMLLGCFEACVAPGCILITGMWWTHKQQLKRMGLWSIQAGTSTIVGGLLSYAFQHVHSTRQYLASWQIFFLIMGLATVIFGIVCLIFLPDSPTRAKFLNNREKKLVLEHIRKNQTGTENKTFKSYQLKELLYKDKQTWPMIILTIISMVPTGAVGTFSVTIISTFGFSSEVTALVQMPVGVSTIISIVGATYLCAYFNGKHRAFIFISLLVPAIIGYIVLLSSYEKVGNLLSVYLINTGTCVITMIYSWNGANTAGHTKRLARNCLTMVGFAIGNLIGPQLFKAKDYPHYRPAKITLLVLTVVSIPLVLLVRYISQLENIKRDRLAEETLSQWAQEVGPNYEFKDLTDIENLTFRYQY</sequence>
<dbReference type="AlphaFoldDB" id="A0A9P0VXR8"/>
<accession>A0A9P0VXR8</accession>
<gene>
    <name evidence="9" type="ORF">CLIB1423_06S02960</name>
</gene>
<name>A0A9P0VXR8_9ASCO</name>
<feature type="transmembrane region" description="Helical" evidence="7">
    <location>
        <begin position="385"/>
        <end position="404"/>
    </location>
</feature>
<comment type="similarity">
    <text evidence="6">Belongs to the major facilitator superfamily. Allantoate permease family.</text>
</comment>
<protein>
    <submittedName>
        <fullName evidence="9">Thiamine pathway transporter Thi73p</fullName>
    </submittedName>
</protein>
<dbReference type="InterPro" id="IPR036259">
    <property type="entry name" value="MFS_trans_sf"/>
</dbReference>
<organism evidence="9 10">
    <name type="scientific">[Candida] railenensis</name>
    <dbReference type="NCBI Taxonomy" id="45579"/>
    <lineage>
        <taxon>Eukaryota</taxon>
        <taxon>Fungi</taxon>
        <taxon>Dikarya</taxon>
        <taxon>Ascomycota</taxon>
        <taxon>Saccharomycotina</taxon>
        <taxon>Pichiomycetes</taxon>
        <taxon>Debaryomycetaceae</taxon>
        <taxon>Kurtzmaniella</taxon>
    </lineage>
</organism>
<keyword evidence="3 7" id="KW-0812">Transmembrane</keyword>
<keyword evidence="5 7" id="KW-0472">Membrane</keyword>
<dbReference type="EMBL" id="CAKXYY010000006">
    <property type="protein sequence ID" value="CAH2352285.1"/>
    <property type="molecule type" value="Genomic_DNA"/>
</dbReference>
<comment type="caution">
    <text evidence="9">The sequence shown here is derived from an EMBL/GenBank/DDBJ whole genome shotgun (WGS) entry which is preliminary data.</text>
</comment>
<evidence type="ECO:0000259" key="8">
    <source>
        <dbReference type="PROSITE" id="PS50850"/>
    </source>
</evidence>
<evidence type="ECO:0000256" key="4">
    <source>
        <dbReference type="ARBA" id="ARBA00022989"/>
    </source>
</evidence>
<dbReference type="CDD" id="cd17327">
    <property type="entry name" value="MFS_FEN2_like"/>
    <property type="match status" value="1"/>
</dbReference>
<comment type="subcellular location">
    <subcellularLocation>
        <location evidence="1">Membrane</location>
        <topology evidence="1">Multi-pass membrane protein</topology>
    </subcellularLocation>
</comment>
<feature type="transmembrane region" description="Helical" evidence="7">
    <location>
        <begin position="221"/>
        <end position="243"/>
    </location>
</feature>
<feature type="transmembrane region" description="Helical" evidence="7">
    <location>
        <begin position="190"/>
        <end position="209"/>
    </location>
</feature>
<keyword evidence="2" id="KW-0813">Transport</keyword>
<dbReference type="GO" id="GO:0016020">
    <property type="term" value="C:membrane"/>
    <property type="evidence" value="ECO:0007669"/>
    <property type="project" value="UniProtKB-SubCell"/>
</dbReference>
<dbReference type="Proteomes" id="UP000837801">
    <property type="component" value="Unassembled WGS sequence"/>
</dbReference>
<dbReference type="FunFam" id="1.20.1250.20:FF:000064">
    <property type="entry name" value="MFS allantoate transporter"/>
    <property type="match status" value="1"/>
</dbReference>
<evidence type="ECO:0000256" key="3">
    <source>
        <dbReference type="ARBA" id="ARBA00022692"/>
    </source>
</evidence>
<dbReference type="PROSITE" id="PS50850">
    <property type="entry name" value="MFS"/>
    <property type="match status" value="1"/>
</dbReference>
<dbReference type="PANTHER" id="PTHR43791:SF40">
    <property type="entry name" value="THIAMINE PATHWAY TRANSPORTER THI73"/>
    <property type="match status" value="1"/>
</dbReference>
<feature type="transmembrane region" description="Helical" evidence="7">
    <location>
        <begin position="328"/>
        <end position="352"/>
    </location>
</feature>
<evidence type="ECO:0000313" key="10">
    <source>
        <dbReference type="Proteomes" id="UP000837801"/>
    </source>
</evidence>
<evidence type="ECO:0000256" key="6">
    <source>
        <dbReference type="ARBA" id="ARBA00037968"/>
    </source>
</evidence>
<feature type="transmembrane region" description="Helical" evidence="7">
    <location>
        <begin position="128"/>
        <end position="145"/>
    </location>
</feature>
<feature type="transmembrane region" description="Helical" evidence="7">
    <location>
        <begin position="449"/>
        <end position="469"/>
    </location>
</feature>
<feature type="domain" description="Major facilitator superfamily (MFS) profile" evidence="8">
    <location>
        <begin position="63"/>
        <end position="474"/>
    </location>
</feature>
<reference evidence="9" key="1">
    <citation type="submission" date="2022-03" db="EMBL/GenBank/DDBJ databases">
        <authorList>
            <person name="Legras J.-L."/>
            <person name="Devillers H."/>
            <person name="Grondin C."/>
        </authorList>
    </citation>
    <scope>NUCLEOTIDE SEQUENCE</scope>
    <source>
        <strain evidence="9">CLIB 1423</strain>
    </source>
</reference>